<reference evidence="8 9" key="1">
    <citation type="submission" date="2020-06" db="EMBL/GenBank/DDBJ databases">
        <title>Genome sequence of 2 isolates from Red Sea Mangroves.</title>
        <authorList>
            <person name="Sefrji F."/>
            <person name="Michoud G."/>
            <person name="Merlino G."/>
            <person name="Daffonchio D."/>
        </authorList>
    </citation>
    <scope>NUCLEOTIDE SEQUENCE [LARGE SCALE GENOMIC DNA]</scope>
    <source>
        <strain evidence="8 9">R1DC25</strain>
    </source>
</reference>
<dbReference type="Gene3D" id="3.90.79.10">
    <property type="entry name" value="Nucleoside Triphosphate Pyrophosphohydrolase"/>
    <property type="match status" value="1"/>
</dbReference>
<keyword evidence="3" id="KW-0479">Metal-binding</keyword>
<dbReference type="InterPro" id="IPR000086">
    <property type="entry name" value="NUDIX_hydrolase_dom"/>
</dbReference>
<dbReference type="CDD" id="cd03426">
    <property type="entry name" value="NUDIX_CoAse_Nudt7"/>
    <property type="match status" value="1"/>
</dbReference>
<gene>
    <name evidence="8" type="ORF">HW532_17075</name>
</gene>
<organism evidence="8 9">
    <name type="scientific">Kaustia mangrovi</name>
    <dbReference type="NCBI Taxonomy" id="2593653"/>
    <lineage>
        <taxon>Bacteria</taxon>
        <taxon>Pseudomonadati</taxon>
        <taxon>Pseudomonadota</taxon>
        <taxon>Alphaproteobacteria</taxon>
        <taxon>Hyphomicrobiales</taxon>
        <taxon>Parvibaculaceae</taxon>
        <taxon>Kaustia</taxon>
    </lineage>
</organism>
<evidence type="ECO:0000256" key="2">
    <source>
        <dbReference type="ARBA" id="ARBA00001946"/>
    </source>
</evidence>
<comment type="cofactor">
    <cofactor evidence="2">
        <name>Mg(2+)</name>
        <dbReference type="ChEBI" id="CHEBI:18420"/>
    </cofactor>
</comment>
<evidence type="ECO:0000259" key="7">
    <source>
        <dbReference type="PROSITE" id="PS51462"/>
    </source>
</evidence>
<keyword evidence="4" id="KW-0378">Hydrolase</keyword>
<dbReference type="InterPro" id="IPR015797">
    <property type="entry name" value="NUDIX_hydrolase-like_dom_sf"/>
</dbReference>
<evidence type="ECO:0000256" key="6">
    <source>
        <dbReference type="ARBA" id="ARBA00023211"/>
    </source>
</evidence>
<evidence type="ECO:0000256" key="4">
    <source>
        <dbReference type="ARBA" id="ARBA00022801"/>
    </source>
</evidence>
<sequence>MRALAARRLLAEPGADAGDPALPVRRGDGELEAGFTGVADGESVPRPAAVLIPLVAGSAELSVLFTTRSDELPSHAGQISLPGGKVDRSDDGPVAAALRETFEETGVAPGFVDVLGLLDTYQTRTGYRIVPVVGLVRPGFTLRPEPGEVADIFDVPLRFLMDKANHQRHERVWKGKARQFYAMPYGERYIWGATAGIIRNLYERLYLPDLDRSREAT</sequence>
<dbReference type="PANTHER" id="PTHR12992">
    <property type="entry name" value="NUDIX HYDROLASE"/>
    <property type="match status" value="1"/>
</dbReference>
<dbReference type="PROSITE" id="PS51462">
    <property type="entry name" value="NUDIX"/>
    <property type="match status" value="1"/>
</dbReference>
<comment type="cofactor">
    <cofactor evidence="1">
        <name>Mn(2+)</name>
        <dbReference type="ChEBI" id="CHEBI:29035"/>
    </cofactor>
</comment>
<dbReference type="KEGG" id="kmn:HW532_17075"/>
<feature type="domain" description="Nudix hydrolase" evidence="7">
    <location>
        <begin position="45"/>
        <end position="176"/>
    </location>
</feature>
<proteinExistence type="predicted"/>
<dbReference type="Proteomes" id="UP000593594">
    <property type="component" value="Chromosome"/>
</dbReference>
<dbReference type="InterPro" id="IPR045121">
    <property type="entry name" value="CoAse"/>
</dbReference>
<evidence type="ECO:0000313" key="8">
    <source>
        <dbReference type="EMBL" id="QPC45386.1"/>
    </source>
</evidence>
<accession>A0A7S8C8P8</accession>
<evidence type="ECO:0000313" key="9">
    <source>
        <dbReference type="Proteomes" id="UP000593594"/>
    </source>
</evidence>
<dbReference type="SUPFAM" id="SSF55811">
    <property type="entry name" value="Nudix"/>
    <property type="match status" value="1"/>
</dbReference>
<dbReference type="GO" id="GO:0010945">
    <property type="term" value="F:coenzyme A diphosphatase activity"/>
    <property type="evidence" value="ECO:0007669"/>
    <property type="project" value="InterPro"/>
</dbReference>
<dbReference type="NCBIfam" id="NF007980">
    <property type="entry name" value="PRK10707.1"/>
    <property type="match status" value="1"/>
</dbReference>
<dbReference type="AlphaFoldDB" id="A0A7S8C8P8"/>
<evidence type="ECO:0000256" key="5">
    <source>
        <dbReference type="ARBA" id="ARBA00022842"/>
    </source>
</evidence>
<evidence type="ECO:0000256" key="1">
    <source>
        <dbReference type="ARBA" id="ARBA00001936"/>
    </source>
</evidence>
<protein>
    <submittedName>
        <fullName evidence="8">CoA pyrophosphatase</fullName>
    </submittedName>
</protein>
<keyword evidence="9" id="KW-1185">Reference proteome</keyword>
<dbReference type="Pfam" id="PF00293">
    <property type="entry name" value="NUDIX"/>
    <property type="match status" value="1"/>
</dbReference>
<keyword evidence="6" id="KW-0464">Manganese</keyword>
<keyword evidence="5" id="KW-0460">Magnesium</keyword>
<dbReference type="PANTHER" id="PTHR12992:SF11">
    <property type="entry name" value="MITOCHONDRIAL COENZYME A DIPHOSPHATASE NUDT8"/>
    <property type="match status" value="1"/>
</dbReference>
<dbReference type="EMBL" id="CP058214">
    <property type="protein sequence ID" value="QPC45386.1"/>
    <property type="molecule type" value="Genomic_DNA"/>
</dbReference>
<name>A0A7S8C8P8_9HYPH</name>
<evidence type="ECO:0000256" key="3">
    <source>
        <dbReference type="ARBA" id="ARBA00022723"/>
    </source>
</evidence>
<dbReference type="GO" id="GO:0046872">
    <property type="term" value="F:metal ion binding"/>
    <property type="evidence" value="ECO:0007669"/>
    <property type="project" value="UniProtKB-KW"/>
</dbReference>